<dbReference type="SUPFAM" id="SSF50494">
    <property type="entry name" value="Trypsin-like serine proteases"/>
    <property type="match status" value="1"/>
</dbReference>
<organism evidence="13 14">
    <name type="scientific">Anopheles maculatus</name>
    <dbReference type="NCBI Taxonomy" id="74869"/>
    <lineage>
        <taxon>Eukaryota</taxon>
        <taxon>Metazoa</taxon>
        <taxon>Ecdysozoa</taxon>
        <taxon>Arthropoda</taxon>
        <taxon>Hexapoda</taxon>
        <taxon>Insecta</taxon>
        <taxon>Pterygota</taxon>
        <taxon>Neoptera</taxon>
        <taxon>Endopterygota</taxon>
        <taxon>Diptera</taxon>
        <taxon>Nematocera</taxon>
        <taxon>Culicoidea</taxon>
        <taxon>Culicidae</taxon>
        <taxon>Anophelinae</taxon>
        <taxon>Anopheles</taxon>
        <taxon>Anopheles maculatus group</taxon>
    </lineage>
</organism>
<feature type="signal peptide" evidence="11">
    <location>
        <begin position="1"/>
        <end position="20"/>
    </location>
</feature>
<feature type="chain" id="PRO_5008136450" description="Peptidase S1 domain-containing protein" evidence="11">
    <location>
        <begin position="21"/>
        <end position="268"/>
    </location>
</feature>
<keyword evidence="4" id="KW-0222">Digestion</keyword>
<reference evidence="14" key="1">
    <citation type="submission" date="2013-09" db="EMBL/GenBank/DDBJ databases">
        <title>The Genome Sequence of Anopheles maculatus species B.</title>
        <authorList>
            <consortium name="The Broad Institute Genomics Platform"/>
            <person name="Neafsey D.E."/>
            <person name="Besansky N."/>
            <person name="Howell P."/>
            <person name="Walton C."/>
            <person name="Young S.K."/>
            <person name="Zeng Q."/>
            <person name="Gargeya S."/>
            <person name="Fitzgerald M."/>
            <person name="Haas B."/>
            <person name="Abouelleil A."/>
            <person name="Allen A.W."/>
            <person name="Alvarado L."/>
            <person name="Arachchi H.M."/>
            <person name="Berlin A.M."/>
            <person name="Chapman S.B."/>
            <person name="Gainer-Dewar J."/>
            <person name="Goldberg J."/>
            <person name="Griggs A."/>
            <person name="Gujja S."/>
            <person name="Hansen M."/>
            <person name="Howarth C."/>
            <person name="Imamovic A."/>
            <person name="Ireland A."/>
            <person name="Larimer J."/>
            <person name="McCowan C."/>
            <person name="Murphy C."/>
            <person name="Pearson M."/>
            <person name="Poon T.W."/>
            <person name="Priest M."/>
            <person name="Roberts A."/>
            <person name="Saif S."/>
            <person name="Shea T."/>
            <person name="Sisk P."/>
            <person name="Sykes S."/>
            <person name="Wortman J."/>
            <person name="Nusbaum C."/>
            <person name="Birren B."/>
        </authorList>
    </citation>
    <scope>NUCLEOTIDE SEQUENCE [LARGE SCALE GENOMIC DNA]</scope>
    <source>
        <strain evidence="14">maculatus3</strain>
    </source>
</reference>
<dbReference type="PROSITE" id="PS00135">
    <property type="entry name" value="TRYPSIN_SER"/>
    <property type="match status" value="1"/>
</dbReference>
<sequence>MAKVLALAIALTLAAALVAAKPSRPKIVGGQEAIPHEFPYQISLQWNYNQEEQEPFHFCGGSLIADRFVLTAAHCVPSAISPDGFTEAVAGEHDFSQFDAVVQRRRIVEMYVHEDYSGGVGPNDIAVFRVDQPFRLNRNVQLVRLPEPNALPSGVCTISGWGSTSFSPFPSYPDTLMKTTLPIMDLDVCREIYQTELIEDSNICAGTMAGSSSVCSGDSGGPLVQTDDEIVQVGIVSWGGIPCGGYRNPGVFVRVSYFIDWINDKLNN</sequence>
<evidence type="ECO:0000256" key="6">
    <source>
        <dbReference type="ARBA" id="ARBA00022825"/>
    </source>
</evidence>
<dbReference type="VEuPathDB" id="VectorBase:AMAM019941"/>
<dbReference type="EnsemblMetazoa" id="AMAM019941-RA">
    <property type="protein sequence ID" value="AMAM019941-PA"/>
    <property type="gene ID" value="AMAM019941"/>
</dbReference>
<keyword evidence="7" id="KW-0865">Zymogen</keyword>
<evidence type="ECO:0000256" key="9">
    <source>
        <dbReference type="ARBA" id="ARBA00024195"/>
    </source>
</evidence>
<keyword evidence="5 10" id="KW-0378">Hydrolase</keyword>
<comment type="subcellular location">
    <subcellularLocation>
        <location evidence="1">Secreted</location>
    </subcellularLocation>
</comment>
<dbReference type="GO" id="GO:0016485">
    <property type="term" value="P:protein processing"/>
    <property type="evidence" value="ECO:0007669"/>
    <property type="project" value="UniProtKB-ARBA"/>
</dbReference>
<keyword evidence="11" id="KW-0732">Signal</keyword>
<dbReference type="SMART" id="SM00020">
    <property type="entry name" value="Tryp_SPc"/>
    <property type="match status" value="1"/>
</dbReference>
<evidence type="ECO:0000256" key="11">
    <source>
        <dbReference type="SAM" id="SignalP"/>
    </source>
</evidence>
<keyword evidence="2" id="KW-0964">Secreted</keyword>
<keyword evidence="6 10" id="KW-0720">Serine protease</keyword>
<dbReference type="PROSITE" id="PS50240">
    <property type="entry name" value="TRYPSIN_DOM"/>
    <property type="match status" value="1"/>
</dbReference>
<dbReference type="InterPro" id="IPR009003">
    <property type="entry name" value="Peptidase_S1_PA"/>
</dbReference>
<dbReference type="PANTHER" id="PTHR24258:SF136">
    <property type="entry name" value="GH06673P-RELATED"/>
    <property type="match status" value="1"/>
</dbReference>
<dbReference type="InterPro" id="IPR043504">
    <property type="entry name" value="Peptidase_S1_PA_chymotrypsin"/>
</dbReference>
<evidence type="ECO:0000256" key="10">
    <source>
        <dbReference type="RuleBase" id="RU363034"/>
    </source>
</evidence>
<accession>A0A182T5C7</accession>
<reference evidence="13" key="2">
    <citation type="submission" date="2020-05" db="UniProtKB">
        <authorList>
            <consortium name="EnsemblMetazoa"/>
        </authorList>
    </citation>
    <scope>IDENTIFICATION</scope>
    <source>
        <strain evidence="13">maculatus3</strain>
    </source>
</reference>
<dbReference type="PRINTS" id="PR00722">
    <property type="entry name" value="CHYMOTRYPSIN"/>
</dbReference>
<dbReference type="AlphaFoldDB" id="A0A182T5C7"/>
<dbReference type="GO" id="GO:0004252">
    <property type="term" value="F:serine-type endopeptidase activity"/>
    <property type="evidence" value="ECO:0007669"/>
    <property type="project" value="InterPro"/>
</dbReference>
<evidence type="ECO:0000256" key="7">
    <source>
        <dbReference type="ARBA" id="ARBA00023145"/>
    </source>
</evidence>
<evidence type="ECO:0000256" key="2">
    <source>
        <dbReference type="ARBA" id="ARBA00022525"/>
    </source>
</evidence>
<dbReference type="Pfam" id="PF00089">
    <property type="entry name" value="Trypsin"/>
    <property type="match status" value="1"/>
</dbReference>
<protein>
    <recommendedName>
        <fullName evidence="12">Peptidase S1 domain-containing protein</fullName>
    </recommendedName>
</protein>
<evidence type="ECO:0000313" key="14">
    <source>
        <dbReference type="Proteomes" id="UP000075901"/>
    </source>
</evidence>
<name>A0A182T5C7_9DIPT</name>
<dbReference type="InterPro" id="IPR001314">
    <property type="entry name" value="Peptidase_S1A"/>
</dbReference>
<evidence type="ECO:0000256" key="8">
    <source>
        <dbReference type="ARBA" id="ARBA00023157"/>
    </source>
</evidence>
<proteinExistence type="inferred from homology"/>
<keyword evidence="14" id="KW-1185">Reference proteome</keyword>
<dbReference type="GO" id="GO:0007586">
    <property type="term" value="P:digestion"/>
    <property type="evidence" value="ECO:0007669"/>
    <property type="project" value="UniProtKB-KW"/>
</dbReference>
<comment type="similarity">
    <text evidence="9">Belongs to the peptidase S1 family. CLIP subfamily.</text>
</comment>
<evidence type="ECO:0000259" key="12">
    <source>
        <dbReference type="PROSITE" id="PS50240"/>
    </source>
</evidence>
<dbReference type="CDD" id="cd00190">
    <property type="entry name" value="Tryp_SPc"/>
    <property type="match status" value="1"/>
</dbReference>
<evidence type="ECO:0000256" key="4">
    <source>
        <dbReference type="ARBA" id="ARBA00022757"/>
    </source>
</evidence>
<keyword evidence="3 10" id="KW-0645">Protease</keyword>
<dbReference type="GO" id="GO:0005576">
    <property type="term" value="C:extracellular region"/>
    <property type="evidence" value="ECO:0007669"/>
    <property type="project" value="UniProtKB-SubCell"/>
</dbReference>
<dbReference type="PROSITE" id="PS00134">
    <property type="entry name" value="TRYPSIN_HIS"/>
    <property type="match status" value="1"/>
</dbReference>
<dbReference type="Proteomes" id="UP000075901">
    <property type="component" value="Unassembled WGS sequence"/>
</dbReference>
<dbReference type="PANTHER" id="PTHR24258">
    <property type="entry name" value="SERINE PROTEASE-RELATED"/>
    <property type="match status" value="1"/>
</dbReference>
<dbReference type="Gene3D" id="2.40.10.10">
    <property type="entry name" value="Trypsin-like serine proteases"/>
    <property type="match status" value="1"/>
</dbReference>
<evidence type="ECO:0000256" key="1">
    <source>
        <dbReference type="ARBA" id="ARBA00004613"/>
    </source>
</evidence>
<evidence type="ECO:0000256" key="5">
    <source>
        <dbReference type="ARBA" id="ARBA00022801"/>
    </source>
</evidence>
<evidence type="ECO:0000256" key="3">
    <source>
        <dbReference type="ARBA" id="ARBA00022670"/>
    </source>
</evidence>
<dbReference type="InterPro" id="IPR001254">
    <property type="entry name" value="Trypsin_dom"/>
</dbReference>
<dbReference type="InterPro" id="IPR033116">
    <property type="entry name" value="TRYPSIN_SER"/>
</dbReference>
<keyword evidence="8" id="KW-1015">Disulfide bond</keyword>
<dbReference type="InterPro" id="IPR018114">
    <property type="entry name" value="TRYPSIN_HIS"/>
</dbReference>
<feature type="domain" description="Peptidase S1" evidence="12">
    <location>
        <begin position="27"/>
        <end position="267"/>
    </location>
</feature>
<dbReference type="FunFam" id="2.40.10.10:FF:000047">
    <property type="entry name" value="Trypsin eta"/>
    <property type="match status" value="1"/>
</dbReference>
<evidence type="ECO:0000313" key="13">
    <source>
        <dbReference type="EnsemblMetazoa" id="AMAM019941-PA"/>
    </source>
</evidence>